<evidence type="ECO:0000256" key="7">
    <source>
        <dbReference type="ARBA" id="ARBA00023136"/>
    </source>
</evidence>
<feature type="transmembrane region" description="Helical" evidence="11">
    <location>
        <begin position="234"/>
        <end position="251"/>
    </location>
</feature>
<dbReference type="NCBIfam" id="TIGR00447">
    <property type="entry name" value="pth"/>
    <property type="match status" value="1"/>
</dbReference>
<comment type="subcellular location">
    <subcellularLocation>
        <location evidence="1">Lysosome membrane</location>
        <topology evidence="1">Multi-pass membrane protein</topology>
    </subcellularLocation>
</comment>
<sequence length="455" mass="51923">MKHPQKISKILFGVGNPGSKYSKNRHNIGKIFAAYLGKQNNQNFRPSSVAGDHIVFKNSKDQFVAVYQSPSYMNLSGVPFKIAMKQCQITNPEDILIMHDDLDTKIGKAKVKVGGSPEGHNGLKSVISQIGTQNFLRLKIGVSRPESHEPKVVAQYVLSDFLKEEFEILQNQSFPKAVEVLKQRDCFTILLILTFIVLPYTYFYSEERSSDYDIDLDYTESDANEKIISAIKNTVYFVLIFLVMLVIGLSLRPKQKTDLKRGQEVEWVKQLFDVDNVGEQAIHFCLAIIASFGTIFWIIYGSYGLGILPWMLIKGKKSLEQEKTELQNDLTEIKLKFKFIQQKYSKSHTKISKSDQKILAQLRKKERIITAKNSRIVEIQDNTSELVQKLVKIFTPFRQMIGIGLLGLSILIFWSLLLTSADRFMNSECGLTCGYIVGQKNLFNPIDSFLVYRFH</sequence>
<keyword evidence="6 11" id="KW-1133">Transmembrane helix</keyword>
<name>A0A0V0QH19_PSEPJ</name>
<feature type="transmembrane region" description="Helical" evidence="11">
    <location>
        <begin position="400"/>
        <end position="418"/>
    </location>
</feature>
<evidence type="ECO:0000313" key="13">
    <source>
        <dbReference type="Proteomes" id="UP000054937"/>
    </source>
</evidence>
<dbReference type="InterPro" id="IPR050854">
    <property type="entry name" value="LMBD1_LysCbl_Transport"/>
</dbReference>
<dbReference type="AlphaFoldDB" id="A0A0V0QH19"/>
<comment type="caution">
    <text evidence="12">The sequence shown here is derived from an EMBL/GenBank/DDBJ whole genome shotgun (WGS) entry which is preliminary data.</text>
</comment>
<dbReference type="OrthoDB" id="73273at2759"/>
<dbReference type="PROSITE" id="PS01196">
    <property type="entry name" value="PEPT_TRNA_HYDROL_2"/>
    <property type="match status" value="1"/>
</dbReference>
<dbReference type="EMBL" id="LDAU01000170">
    <property type="protein sequence ID" value="KRX01434.1"/>
    <property type="molecule type" value="Genomic_DNA"/>
</dbReference>
<feature type="coiled-coil region" evidence="10">
    <location>
        <begin position="316"/>
        <end position="343"/>
    </location>
</feature>
<evidence type="ECO:0000256" key="1">
    <source>
        <dbReference type="ARBA" id="ARBA00004155"/>
    </source>
</evidence>
<evidence type="ECO:0000256" key="5">
    <source>
        <dbReference type="ARBA" id="ARBA00022692"/>
    </source>
</evidence>
<dbReference type="Pfam" id="PF04791">
    <property type="entry name" value="LMBR1"/>
    <property type="match status" value="1"/>
</dbReference>
<evidence type="ECO:0000256" key="6">
    <source>
        <dbReference type="ARBA" id="ARBA00022989"/>
    </source>
</evidence>
<evidence type="ECO:0000256" key="3">
    <source>
        <dbReference type="ARBA" id="ARBA00022448"/>
    </source>
</evidence>
<feature type="transmembrane region" description="Helical" evidence="11">
    <location>
        <begin position="281"/>
        <end position="300"/>
    </location>
</feature>
<dbReference type="InterPro" id="IPR001328">
    <property type="entry name" value="Pept_tRNA_hydro"/>
</dbReference>
<dbReference type="InterPro" id="IPR006876">
    <property type="entry name" value="LMBR1-like_membr_prot"/>
</dbReference>
<reference evidence="12 13" key="1">
    <citation type="journal article" date="2015" name="Sci. Rep.">
        <title>Genome of the facultative scuticociliatosis pathogen Pseudocohnilembus persalinus provides insight into its virulence through horizontal gene transfer.</title>
        <authorList>
            <person name="Xiong J."/>
            <person name="Wang G."/>
            <person name="Cheng J."/>
            <person name="Tian M."/>
            <person name="Pan X."/>
            <person name="Warren A."/>
            <person name="Jiang C."/>
            <person name="Yuan D."/>
            <person name="Miao W."/>
        </authorList>
    </citation>
    <scope>NUCLEOTIDE SEQUENCE [LARGE SCALE GENOMIC DNA]</scope>
    <source>
        <strain evidence="12">36N120E</strain>
    </source>
</reference>
<evidence type="ECO:0000313" key="12">
    <source>
        <dbReference type="EMBL" id="KRX01434.1"/>
    </source>
</evidence>
<dbReference type="Pfam" id="PF01195">
    <property type="entry name" value="Pept_tRNA_hydro"/>
    <property type="match status" value="1"/>
</dbReference>
<dbReference type="Gene3D" id="3.40.50.1470">
    <property type="entry name" value="Peptidyl-tRNA hydrolase"/>
    <property type="match status" value="1"/>
</dbReference>
<dbReference type="Proteomes" id="UP000054937">
    <property type="component" value="Unassembled WGS sequence"/>
</dbReference>
<dbReference type="GO" id="GO:0005765">
    <property type="term" value="C:lysosomal membrane"/>
    <property type="evidence" value="ECO:0007669"/>
    <property type="project" value="UniProtKB-SubCell"/>
</dbReference>
<proteinExistence type="inferred from homology"/>
<keyword evidence="13" id="KW-1185">Reference proteome</keyword>
<feature type="transmembrane region" description="Helical" evidence="11">
    <location>
        <begin position="186"/>
        <end position="203"/>
    </location>
</feature>
<gene>
    <name evidence="12" type="ORF">PPERSA_01337</name>
</gene>
<dbReference type="InParanoid" id="A0A0V0QH19"/>
<comment type="similarity">
    <text evidence="2">Belongs to the LIMR family. LMBRD1 subfamily.</text>
</comment>
<evidence type="ECO:0000256" key="11">
    <source>
        <dbReference type="SAM" id="Phobius"/>
    </source>
</evidence>
<dbReference type="GO" id="GO:0031419">
    <property type="term" value="F:cobalamin binding"/>
    <property type="evidence" value="ECO:0007669"/>
    <property type="project" value="UniProtKB-KW"/>
</dbReference>
<keyword evidence="4" id="KW-0846">Cobalamin</keyword>
<evidence type="ECO:0000256" key="10">
    <source>
        <dbReference type="SAM" id="Coils"/>
    </source>
</evidence>
<dbReference type="CDD" id="cd00462">
    <property type="entry name" value="PTH"/>
    <property type="match status" value="1"/>
</dbReference>
<dbReference type="InterPro" id="IPR018171">
    <property type="entry name" value="Pept_tRNA_hydro_CS"/>
</dbReference>
<dbReference type="GO" id="GO:0072665">
    <property type="term" value="P:protein localization to vacuole"/>
    <property type="evidence" value="ECO:0007669"/>
    <property type="project" value="TreeGrafter"/>
</dbReference>
<keyword evidence="8" id="KW-0458">Lysosome</keyword>
<protein>
    <submittedName>
        <fullName evidence="12">Peptidyl-tRNA hydrolase</fullName>
    </submittedName>
</protein>
<keyword evidence="5 11" id="KW-0812">Transmembrane</keyword>
<dbReference type="InterPro" id="IPR036416">
    <property type="entry name" value="Pept_tRNA_hydro_sf"/>
</dbReference>
<organism evidence="12 13">
    <name type="scientific">Pseudocohnilembus persalinus</name>
    <name type="common">Ciliate</name>
    <dbReference type="NCBI Taxonomy" id="266149"/>
    <lineage>
        <taxon>Eukaryota</taxon>
        <taxon>Sar</taxon>
        <taxon>Alveolata</taxon>
        <taxon>Ciliophora</taxon>
        <taxon>Intramacronucleata</taxon>
        <taxon>Oligohymenophorea</taxon>
        <taxon>Scuticociliatia</taxon>
        <taxon>Philasterida</taxon>
        <taxon>Pseudocohnilembidae</taxon>
        <taxon>Pseudocohnilembus</taxon>
    </lineage>
</organism>
<dbReference type="PANTHER" id="PTHR16130:SF2">
    <property type="entry name" value="LYSOSOMAL COBALAMIN TRANSPORT ESCORT PROTEIN LMBD1"/>
    <property type="match status" value="1"/>
</dbReference>
<evidence type="ECO:0000256" key="2">
    <source>
        <dbReference type="ARBA" id="ARBA00009901"/>
    </source>
</evidence>
<keyword evidence="9" id="KW-0170">Cobalt</keyword>
<dbReference type="GO" id="GO:0004045">
    <property type="term" value="F:peptidyl-tRNA hydrolase activity"/>
    <property type="evidence" value="ECO:0007669"/>
    <property type="project" value="InterPro"/>
</dbReference>
<dbReference type="PANTHER" id="PTHR16130">
    <property type="entry name" value="LYSOSOMAL COBALAMIN TRANSPORTER-RELATED"/>
    <property type="match status" value="1"/>
</dbReference>
<evidence type="ECO:0000256" key="4">
    <source>
        <dbReference type="ARBA" id="ARBA00022628"/>
    </source>
</evidence>
<keyword evidence="7 11" id="KW-0472">Membrane</keyword>
<dbReference type="SUPFAM" id="SSF53178">
    <property type="entry name" value="Peptidyl-tRNA hydrolase-like"/>
    <property type="match status" value="1"/>
</dbReference>
<accession>A0A0V0QH19</accession>
<keyword evidence="3" id="KW-0813">Transport</keyword>
<evidence type="ECO:0000256" key="8">
    <source>
        <dbReference type="ARBA" id="ARBA00023228"/>
    </source>
</evidence>
<evidence type="ECO:0000256" key="9">
    <source>
        <dbReference type="ARBA" id="ARBA00023285"/>
    </source>
</evidence>
<keyword evidence="12" id="KW-0378">Hydrolase</keyword>
<keyword evidence="10" id="KW-0175">Coiled coil</keyword>